<protein>
    <submittedName>
        <fullName evidence="1">Uncharacterized protein</fullName>
    </submittedName>
</protein>
<evidence type="ECO:0000313" key="1">
    <source>
        <dbReference type="EMBL" id="SHG42674.1"/>
    </source>
</evidence>
<gene>
    <name evidence="1" type="ORF">SAMN05444351_2604</name>
</gene>
<organism evidence="1 2">
    <name type="scientific">Geodermatophilus nigrescens</name>
    <dbReference type="NCBI Taxonomy" id="1070870"/>
    <lineage>
        <taxon>Bacteria</taxon>
        <taxon>Bacillati</taxon>
        <taxon>Actinomycetota</taxon>
        <taxon>Actinomycetes</taxon>
        <taxon>Geodermatophilales</taxon>
        <taxon>Geodermatophilaceae</taxon>
        <taxon>Geodermatophilus</taxon>
    </lineage>
</organism>
<sequence>MLSEVQAKVVSGAARRLASTDGLTADKYGEMQLLVPRDHLTETQDLLDRRLAMPEGQLHARYADVRERLTDRVVSGNVSSTPVGTGDVASAARDPQAYLQSLIRSQQLRDIAHAGGAAALTAGLTTGLVEVATSYVQAGTREGIPWPEVARRAAQSALKAGTVACLSEGIASAAQHAAEAGAGSWVGAVVDGGFDHVLGRAVFDLAGIAHGVATGRLTADAAAWAAAETLTKDLAGLACAAVGQSVIPVPVVGALIGRVVGQYGAVMLVQGLRLAVTARDRSAAWDAEYEALLRHTAEIQAAAAEELREVETALAVYDVGFRRLVLPRLDAIQTALGIGRPDDVLADLADLTHTYLGTPVFASMAEFDALMQDRGFTLVLDLGGV</sequence>
<name>A0A1M5JQ43_9ACTN</name>
<reference evidence="1 2" key="1">
    <citation type="submission" date="2016-11" db="EMBL/GenBank/DDBJ databases">
        <authorList>
            <person name="Jaros S."/>
            <person name="Januszkiewicz K."/>
            <person name="Wedrychowicz H."/>
        </authorList>
    </citation>
    <scope>NUCLEOTIDE SEQUENCE [LARGE SCALE GENOMIC DNA]</scope>
    <source>
        <strain evidence="1 2">DSM 45408</strain>
    </source>
</reference>
<proteinExistence type="predicted"/>
<dbReference type="Proteomes" id="UP000184471">
    <property type="component" value="Unassembled WGS sequence"/>
</dbReference>
<evidence type="ECO:0000313" key="2">
    <source>
        <dbReference type="Proteomes" id="UP000184471"/>
    </source>
</evidence>
<keyword evidence="2" id="KW-1185">Reference proteome</keyword>
<dbReference type="AlphaFoldDB" id="A0A1M5JQ43"/>
<accession>A0A1M5JQ43</accession>
<dbReference type="EMBL" id="FQVX01000002">
    <property type="protein sequence ID" value="SHG42674.1"/>
    <property type="molecule type" value="Genomic_DNA"/>
</dbReference>